<dbReference type="RefSeq" id="WP_040106110.1">
    <property type="nucleotide sequence ID" value="NZ_JABEVU030000001.1"/>
</dbReference>
<reference evidence="4 6" key="1">
    <citation type="submission" date="2015-01" db="EMBL/GenBank/DDBJ databases">
        <title>Genome sequences of high lactate-tolerant strain Salinicoccus roseus W12 with industrial interest.</title>
        <authorList>
            <person name="Wang H."/>
            <person name="Yu B."/>
        </authorList>
    </citation>
    <scope>NUCLEOTIDE SEQUENCE [LARGE SCALE GENOMIC DNA]</scope>
    <source>
        <strain evidence="4 6">W12</strain>
    </source>
</reference>
<dbReference type="EMBL" id="JXII01000006">
    <property type="protein sequence ID" value="KIH70652.1"/>
    <property type="molecule type" value="Genomic_DNA"/>
</dbReference>
<dbReference type="AlphaFoldDB" id="A0A0C2E5L1"/>
<dbReference type="STRING" id="45670.SN16_08070"/>
<reference evidence="7" key="2">
    <citation type="submission" date="2020-04" db="EMBL/GenBank/DDBJ databases">
        <title>Genome analysis and biological profiling of marine Cellulosimicrobium funkei MOSEL-ME6.</title>
        <authorList>
            <person name="Tanveer F."/>
            <person name="Xie Y."/>
            <person name="Shinwari Z.K."/>
        </authorList>
    </citation>
    <scope>NUCLEOTIDE SEQUENCE [LARGE SCALE GENOMIC DNA]</scope>
    <source>
        <strain evidence="7">MOSEL-ME25</strain>
    </source>
</reference>
<evidence type="ECO:0000259" key="3">
    <source>
        <dbReference type="Pfam" id="PF01557"/>
    </source>
</evidence>
<dbReference type="GeneID" id="77845508"/>
<dbReference type="Pfam" id="PF01557">
    <property type="entry name" value="FAA_hydrolase"/>
    <property type="match status" value="1"/>
</dbReference>
<evidence type="ECO:0000256" key="2">
    <source>
        <dbReference type="ARBA" id="ARBA00022723"/>
    </source>
</evidence>
<accession>A0A0C2E5L1</accession>
<dbReference type="InterPro" id="IPR011234">
    <property type="entry name" value="Fumarylacetoacetase-like_C"/>
</dbReference>
<dbReference type="Proteomes" id="UP000031546">
    <property type="component" value="Unassembled WGS sequence"/>
</dbReference>
<dbReference type="PANTHER" id="PTHR42796:SF4">
    <property type="entry name" value="FUMARYLACETOACETATE HYDROLASE DOMAIN-CONTAINING PROTEIN 2A"/>
    <property type="match status" value="1"/>
</dbReference>
<dbReference type="PANTHER" id="PTHR42796">
    <property type="entry name" value="FUMARYLACETOACETATE HYDROLASE DOMAIN-CONTAINING PROTEIN 2A-RELATED"/>
    <property type="match status" value="1"/>
</dbReference>
<comment type="caution">
    <text evidence="4">The sequence shown here is derived from an EMBL/GenBank/DDBJ whole genome shotgun (WGS) entry which is preliminary data.</text>
</comment>
<dbReference type="SUPFAM" id="SSF56529">
    <property type="entry name" value="FAH"/>
    <property type="match status" value="1"/>
</dbReference>
<proteinExistence type="inferred from homology"/>
<dbReference type="GO" id="GO:0044281">
    <property type="term" value="P:small molecule metabolic process"/>
    <property type="evidence" value="ECO:0007669"/>
    <property type="project" value="UniProtKB-ARBA"/>
</dbReference>
<comment type="similarity">
    <text evidence="1">Belongs to the FAH family.</text>
</comment>
<evidence type="ECO:0000313" key="7">
    <source>
        <dbReference type="Proteomes" id="UP000527860"/>
    </source>
</evidence>
<dbReference type="GO" id="GO:0046872">
    <property type="term" value="F:metal ion binding"/>
    <property type="evidence" value="ECO:0007669"/>
    <property type="project" value="UniProtKB-KW"/>
</dbReference>
<dbReference type="InterPro" id="IPR051121">
    <property type="entry name" value="FAH"/>
</dbReference>
<keyword evidence="2" id="KW-0479">Metal-binding</keyword>
<evidence type="ECO:0000313" key="4">
    <source>
        <dbReference type="EMBL" id="KIH70652.1"/>
    </source>
</evidence>
<dbReference type="InterPro" id="IPR036663">
    <property type="entry name" value="Fumarylacetoacetase_C_sf"/>
</dbReference>
<dbReference type="Proteomes" id="UP000527860">
    <property type="component" value="Unassembled WGS sequence"/>
</dbReference>
<feature type="domain" description="Fumarylacetoacetase-like C-terminal" evidence="3">
    <location>
        <begin position="74"/>
        <end position="318"/>
    </location>
</feature>
<organism evidence="4 6">
    <name type="scientific">Salinicoccus roseus</name>
    <dbReference type="NCBI Taxonomy" id="45670"/>
    <lineage>
        <taxon>Bacteria</taxon>
        <taxon>Bacillati</taxon>
        <taxon>Bacillota</taxon>
        <taxon>Bacilli</taxon>
        <taxon>Bacillales</taxon>
        <taxon>Staphylococcaceae</taxon>
        <taxon>Salinicoccus</taxon>
    </lineage>
</organism>
<protein>
    <submittedName>
        <fullName evidence="4">2-keto-4-pentenoate hydratase</fullName>
    </submittedName>
    <submittedName>
        <fullName evidence="5">Fumarylacetoacetate hydrolase family protein</fullName>
    </submittedName>
</protein>
<keyword evidence="7" id="KW-1185">Reference proteome</keyword>
<evidence type="ECO:0000313" key="5">
    <source>
        <dbReference type="EMBL" id="MDB0580756.1"/>
    </source>
</evidence>
<evidence type="ECO:0000256" key="1">
    <source>
        <dbReference type="ARBA" id="ARBA00010211"/>
    </source>
</evidence>
<keyword evidence="5" id="KW-0378">Hydrolase</keyword>
<sequence length="336" mass="36724">MGLHIVRYEKENEAQWGVLSGEEVIPLTNTSRTLDAFLEEGPDEAKSLLASEGNESFPVGDLKLLSPVTKPARIVCQGANYSSHREESGLEAARPPFNMIFGKADSSLCGAYEDVIRPDGVKLLDYEIELGLVLGAEVTEHSDINEDNLHEYVAGLVITNDISARDIQLPQGQWLKGKSYRTFCPTGPYLYLLDEDEMPLIHDLELDLWVNDDLRQSANTDQLLFKPAETLVELADIMDLSRGDLVMTGTTGGVAMNLTPELLGKVTSLAVPGQDKIDMMVEDQEGNGRYLKDGDVIRCAIRSADGKIDLGEQQNRVVSQSIASSTARSNGLNAAK</sequence>
<dbReference type="OrthoDB" id="9805307at2"/>
<reference evidence="5" key="3">
    <citation type="submission" date="2020-04" db="EMBL/GenBank/DDBJ databases">
        <authorList>
            <person name="Tanveer F."/>
            <person name="Xie Y."/>
            <person name="Shinwari Z.K."/>
        </authorList>
    </citation>
    <scope>NUCLEOTIDE SEQUENCE</scope>
    <source>
        <strain evidence="5">MOSEL-ME25</strain>
    </source>
</reference>
<evidence type="ECO:0000313" key="6">
    <source>
        <dbReference type="Proteomes" id="UP000031546"/>
    </source>
</evidence>
<dbReference type="GO" id="GO:0016787">
    <property type="term" value="F:hydrolase activity"/>
    <property type="evidence" value="ECO:0007669"/>
    <property type="project" value="UniProtKB-KW"/>
</dbReference>
<gene>
    <name evidence="5" type="ORF">F7P68_0009445</name>
    <name evidence="4" type="ORF">SN16_08070</name>
</gene>
<name>A0A0C2E5L1_9STAP</name>
<dbReference type="EMBL" id="JABEVU030000001">
    <property type="protein sequence ID" value="MDB0580756.1"/>
    <property type="molecule type" value="Genomic_DNA"/>
</dbReference>
<reference evidence="5 7" key="4">
    <citation type="submission" date="2022-12" db="EMBL/GenBank/DDBJ databases">
        <title>Genome analysis and biological profiling of marine Salinicoccus roseus MOSEL-ME25.</title>
        <authorList>
            <person name="Mirza F.T."/>
            <person name="Xie Y."/>
            <person name="Shinwari Z.K."/>
        </authorList>
    </citation>
    <scope>NUCLEOTIDE SEQUENCE [LARGE SCALE GENOMIC DNA]</scope>
    <source>
        <strain evidence="5 7">MOSEL-ME25</strain>
    </source>
</reference>
<dbReference type="Gene3D" id="3.90.850.10">
    <property type="entry name" value="Fumarylacetoacetase-like, C-terminal domain"/>
    <property type="match status" value="1"/>
</dbReference>